<dbReference type="EMBL" id="PYSW02000034">
    <property type="protein sequence ID" value="KAG2378388.1"/>
    <property type="molecule type" value="Genomic_DNA"/>
</dbReference>
<comment type="caution">
    <text evidence="5">The sequence shown here is derived from an EMBL/GenBank/DDBJ whole genome shotgun (WGS) entry which is preliminary data.</text>
</comment>
<proteinExistence type="predicted"/>
<evidence type="ECO:0000256" key="4">
    <source>
        <dbReference type="ARBA" id="ARBA00023242"/>
    </source>
</evidence>
<dbReference type="AlphaFoldDB" id="A0AA88KI08"/>
<dbReference type="GO" id="GO:0003677">
    <property type="term" value="F:DNA binding"/>
    <property type="evidence" value="ECO:0007669"/>
    <property type="project" value="InterPro"/>
</dbReference>
<dbReference type="PANTHER" id="PTHR13408">
    <property type="entry name" value="DNA-DIRECTED RNA POLYMERASE III"/>
    <property type="match status" value="1"/>
</dbReference>
<keyword evidence="6" id="KW-1185">Reference proteome</keyword>
<reference evidence="5 6" key="1">
    <citation type="journal article" date="2018" name="BMC Genomics">
        <title>The genome of Naegleria lovaniensis, the basis for a comparative approach to unravel pathogenicity factors of the human pathogenic amoeba N. fowleri.</title>
        <authorList>
            <person name="Liechti N."/>
            <person name="Schurch N."/>
            <person name="Bruggmann R."/>
            <person name="Wittwer M."/>
        </authorList>
    </citation>
    <scope>NUCLEOTIDE SEQUENCE [LARGE SCALE GENOMIC DNA]</scope>
    <source>
        <strain evidence="5 6">ATCC 30569</strain>
    </source>
</reference>
<name>A0AA88KI08_NAELO</name>
<protein>
    <recommendedName>
        <fullName evidence="7">DNA-directed RNA polymerase III subunit RPC4</fullName>
    </recommendedName>
</protein>
<dbReference type="Proteomes" id="UP000816034">
    <property type="component" value="Unassembled WGS sequence"/>
</dbReference>
<dbReference type="GO" id="GO:0042797">
    <property type="term" value="P:tRNA transcription by RNA polymerase III"/>
    <property type="evidence" value="ECO:0007669"/>
    <property type="project" value="TreeGrafter"/>
</dbReference>
<dbReference type="InterPro" id="IPR007811">
    <property type="entry name" value="RPC4"/>
</dbReference>
<evidence type="ECO:0000256" key="3">
    <source>
        <dbReference type="ARBA" id="ARBA00023163"/>
    </source>
</evidence>
<evidence type="ECO:0000256" key="1">
    <source>
        <dbReference type="ARBA" id="ARBA00004123"/>
    </source>
</evidence>
<gene>
    <name evidence="5" type="ORF">C9374_008531</name>
</gene>
<dbReference type="Pfam" id="PF05132">
    <property type="entry name" value="RNA_pol_Rpc4"/>
    <property type="match status" value="1"/>
</dbReference>
<sequence>MNKATTFNLVTGITPSSSFSSGFGGIDIGGGFEHTSTSGMNLTASGFDAPKEDEDDDAMMERELNRRKNLFKGIKQPPTVLPFNEEAFLRAEAQRAQSVERQAIEDSIDELQQSLFKSNGEALMSEDQLFFIQLPSKIPYMDAAERKRQQAQEKKLYQQVGLVGEMVIYKSGKVKLKLGEVVLDVFPGSEFSFPEHVACIDIADKDKQGNCHILGNIAKRFSCVPDVDYLLHREDTTKP</sequence>
<dbReference type="GO" id="GO:0005666">
    <property type="term" value="C:RNA polymerase III complex"/>
    <property type="evidence" value="ECO:0007669"/>
    <property type="project" value="InterPro"/>
</dbReference>
<evidence type="ECO:0000313" key="5">
    <source>
        <dbReference type="EMBL" id="KAG2378388.1"/>
    </source>
</evidence>
<dbReference type="PANTHER" id="PTHR13408:SF0">
    <property type="entry name" value="DNA-DIRECTED RNA POLYMERASE III SUBUNIT RPC4"/>
    <property type="match status" value="1"/>
</dbReference>
<keyword evidence="2" id="KW-0240">DNA-directed RNA polymerase</keyword>
<keyword evidence="4" id="KW-0539">Nucleus</keyword>
<dbReference type="GeneID" id="68100985"/>
<keyword evidence="3" id="KW-0804">Transcription</keyword>
<accession>A0AA88KI08</accession>
<organism evidence="5 6">
    <name type="scientific">Naegleria lovaniensis</name>
    <name type="common">Amoeba</name>
    <dbReference type="NCBI Taxonomy" id="51637"/>
    <lineage>
        <taxon>Eukaryota</taxon>
        <taxon>Discoba</taxon>
        <taxon>Heterolobosea</taxon>
        <taxon>Tetramitia</taxon>
        <taxon>Eutetramitia</taxon>
        <taxon>Vahlkampfiidae</taxon>
        <taxon>Naegleria</taxon>
    </lineage>
</organism>
<evidence type="ECO:0000256" key="2">
    <source>
        <dbReference type="ARBA" id="ARBA00022478"/>
    </source>
</evidence>
<dbReference type="RefSeq" id="XP_044545650.1">
    <property type="nucleotide sequence ID" value="XM_044698618.1"/>
</dbReference>
<evidence type="ECO:0000313" key="6">
    <source>
        <dbReference type="Proteomes" id="UP000816034"/>
    </source>
</evidence>
<evidence type="ECO:0008006" key="7">
    <source>
        <dbReference type="Google" id="ProtNLM"/>
    </source>
</evidence>
<comment type="subcellular location">
    <subcellularLocation>
        <location evidence="1">Nucleus</location>
    </subcellularLocation>
</comment>